<dbReference type="RefSeq" id="WP_258335318.1">
    <property type="nucleotide sequence ID" value="NZ_JANRHJ010000002.1"/>
</dbReference>
<dbReference type="InterPro" id="IPR028098">
    <property type="entry name" value="Glyco_trans_4-like_N"/>
</dbReference>
<dbReference type="Pfam" id="PF00534">
    <property type="entry name" value="Glycos_transf_1"/>
    <property type="match status" value="1"/>
</dbReference>
<dbReference type="Proteomes" id="UP001204579">
    <property type="component" value="Unassembled WGS sequence"/>
</dbReference>
<dbReference type="InterPro" id="IPR001296">
    <property type="entry name" value="Glyco_trans_1"/>
</dbReference>
<gene>
    <name evidence="3" type="ORF">NW209_02555</name>
</gene>
<proteinExistence type="predicted"/>
<feature type="domain" description="Glycosyl transferase family 1" evidence="1">
    <location>
        <begin position="190"/>
        <end position="328"/>
    </location>
</feature>
<evidence type="ECO:0000259" key="1">
    <source>
        <dbReference type="Pfam" id="PF00534"/>
    </source>
</evidence>
<dbReference type="GO" id="GO:0016757">
    <property type="term" value="F:glycosyltransferase activity"/>
    <property type="evidence" value="ECO:0007669"/>
    <property type="project" value="InterPro"/>
</dbReference>
<evidence type="ECO:0000259" key="2">
    <source>
        <dbReference type="Pfam" id="PF13439"/>
    </source>
</evidence>
<dbReference type="PANTHER" id="PTHR12526">
    <property type="entry name" value="GLYCOSYLTRANSFERASE"/>
    <property type="match status" value="1"/>
</dbReference>
<keyword evidence="4" id="KW-1185">Reference proteome</keyword>
<evidence type="ECO:0000313" key="3">
    <source>
        <dbReference type="EMBL" id="MCR8872911.1"/>
    </source>
</evidence>
<dbReference type="CDD" id="cd03811">
    <property type="entry name" value="GT4_GT28_WabH-like"/>
    <property type="match status" value="1"/>
</dbReference>
<accession>A0AAW5MX32</accession>
<dbReference type="Gene3D" id="3.40.50.2000">
    <property type="entry name" value="Glycogen Phosphorylase B"/>
    <property type="match status" value="2"/>
</dbReference>
<name>A0AAW5MX32_9BACT</name>
<reference evidence="3 4" key="1">
    <citation type="submission" date="2022-08" db="EMBL/GenBank/DDBJ databases">
        <authorList>
            <person name="Zeman M."/>
            <person name="Kubasova T."/>
        </authorList>
    </citation>
    <scope>NUCLEOTIDE SEQUENCE [LARGE SCALE GENOMIC DNA]</scope>
    <source>
        <strain evidence="3 4">ET62</strain>
    </source>
</reference>
<feature type="domain" description="Glycosyltransferase subfamily 4-like N-terminal" evidence="2">
    <location>
        <begin position="15"/>
        <end position="175"/>
    </location>
</feature>
<dbReference type="SUPFAM" id="SSF53756">
    <property type="entry name" value="UDP-Glycosyltransferase/glycogen phosphorylase"/>
    <property type="match status" value="1"/>
</dbReference>
<dbReference type="EMBL" id="JANRHJ010000002">
    <property type="protein sequence ID" value="MCR8872911.1"/>
    <property type="molecule type" value="Genomic_DNA"/>
</dbReference>
<dbReference type="AlphaFoldDB" id="A0AAW5MX32"/>
<comment type="caution">
    <text evidence="3">The sequence shown here is derived from an EMBL/GenBank/DDBJ whole genome shotgun (WGS) entry which is preliminary data.</text>
</comment>
<evidence type="ECO:0000313" key="4">
    <source>
        <dbReference type="Proteomes" id="UP001204579"/>
    </source>
</evidence>
<sequence length="357" mass="39682">MMKNKIAFFLPSLNIGGIERVFLCYANNIVKRGYNVDFVVCKREGLLLADLSPRVNLVNLGDIQLRKSLFSLRKYLKEYQPDVVMTGGDYPNIMLIFSSLGLHIKSKIVISQHNFYNIEVRDLGLWARATLIFMRIFYPLADRIIAISDGISSFLVGKLNLSPDKVIRICNPIDITDVIAKSNQVPSVSLPDNYIVFIGRISAVKNLNMLLQAFDIAKIGDTCLVIVGDGKELSLIQQRILMMSKKDKVFCVGGVSNPLPILKKSRLLALPSFSEAFPTILLEAMCLNKPIVATPTKGALEILQGIDGTFISAGFDDAADFSALIEKAVCVMDIDMSQYVKKYSSENIVEDFLNKIL</sequence>
<protein>
    <submittedName>
        <fullName evidence="3">Glycosyltransferase</fullName>
    </submittedName>
</protein>
<dbReference type="PANTHER" id="PTHR12526:SF630">
    <property type="entry name" value="GLYCOSYLTRANSFERASE"/>
    <property type="match status" value="1"/>
</dbReference>
<organism evidence="3 4">
    <name type="scientific">Phocaeicola barnesiae</name>
    <dbReference type="NCBI Taxonomy" id="376804"/>
    <lineage>
        <taxon>Bacteria</taxon>
        <taxon>Pseudomonadati</taxon>
        <taxon>Bacteroidota</taxon>
        <taxon>Bacteroidia</taxon>
        <taxon>Bacteroidales</taxon>
        <taxon>Bacteroidaceae</taxon>
        <taxon>Phocaeicola</taxon>
    </lineage>
</organism>
<dbReference type="Pfam" id="PF13439">
    <property type="entry name" value="Glyco_transf_4"/>
    <property type="match status" value="1"/>
</dbReference>